<keyword evidence="1" id="KW-0812">Transmembrane</keyword>
<organism evidence="2 3">
    <name type="scientific">Ferroplasma acidiphilum</name>
    <dbReference type="NCBI Taxonomy" id="74969"/>
    <lineage>
        <taxon>Archaea</taxon>
        <taxon>Methanobacteriati</taxon>
        <taxon>Thermoplasmatota</taxon>
        <taxon>Thermoplasmata</taxon>
        <taxon>Thermoplasmatales</taxon>
        <taxon>Ferroplasmaceae</taxon>
        <taxon>Ferroplasma</taxon>
    </lineage>
</organism>
<proteinExistence type="predicted"/>
<reference evidence="2 3" key="1">
    <citation type="submission" date="2020-05" db="EMBL/GenBank/DDBJ databases">
        <authorList>
            <person name="Zhang R."/>
        </authorList>
    </citation>
    <scope>NUCLEOTIDE SEQUENCE [LARGE SCALE GENOMIC DNA]</scope>
    <source>
        <strain evidence="2 3">DSM 28986</strain>
    </source>
</reference>
<protein>
    <recommendedName>
        <fullName evidence="4">Multipass membrane protein</fullName>
    </recommendedName>
</protein>
<gene>
    <name evidence="2" type="ORF">HLB00_09850</name>
</gene>
<accession>A0A7K4FQ22</accession>
<dbReference type="AlphaFoldDB" id="A0A7K4FQ22"/>
<feature type="transmembrane region" description="Helical" evidence="1">
    <location>
        <begin position="20"/>
        <end position="40"/>
    </location>
</feature>
<dbReference type="EMBL" id="JABGBP010000438">
    <property type="protein sequence ID" value="NOL61120.1"/>
    <property type="molecule type" value="Genomic_DNA"/>
</dbReference>
<name>A0A7K4FQ22_9ARCH</name>
<evidence type="ECO:0000313" key="3">
    <source>
        <dbReference type="Proteomes" id="UP000546917"/>
    </source>
</evidence>
<feature type="transmembrane region" description="Helical" evidence="1">
    <location>
        <begin position="83"/>
        <end position="102"/>
    </location>
</feature>
<evidence type="ECO:0000313" key="2">
    <source>
        <dbReference type="EMBL" id="NOL61120.1"/>
    </source>
</evidence>
<keyword evidence="1" id="KW-0472">Membrane</keyword>
<dbReference type="RefSeq" id="WP_171482142.1">
    <property type="nucleotide sequence ID" value="NZ_JABGBP010000438.1"/>
</dbReference>
<sequence>MWAARNEKPRFRLLILKDPAFWYDAFIVTFVWVIWLAVIVKCGFSDIVRFTYDVFVAYIWYAYKVTLVPTAQGEVIVVDVVELMYFVSTILEITTLLIVTLYSVTPLTLIVCISGLIKVILDALIEKSVKLIDFAVTVPDVTAAYETPETMLIAAKAIAIVINLFLLAWIFFVLSINLDIYITFYSKLLIGTYINMTTWKLSLLISV</sequence>
<dbReference type="Proteomes" id="UP000546917">
    <property type="component" value="Unassembled WGS sequence"/>
</dbReference>
<feature type="transmembrane region" description="Helical" evidence="1">
    <location>
        <begin position="157"/>
        <end position="178"/>
    </location>
</feature>
<evidence type="ECO:0008006" key="4">
    <source>
        <dbReference type="Google" id="ProtNLM"/>
    </source>
</evidence>
<keyword evidence="1" id="KW-1133">Transmembrane helix</keyword>
<comment type="caution">
    <text evidence="2">The sequence shown here is derived from an EMBL/GenBank/DDBJ whole genome shotgun (WGS) entry which is preliminary data.</text>
</comment>
<evidence type="ECO:0000256" key="1">
    <source>
        <dbReference type="SAM" id="Phobius"/>
    </source>
</evidence>